<dbReference type="EMBL" id="QGLF01000002">
    <property type="protein sequence ID" value="PWR22451.1"/>
    <property type="molecule type" value="Genomic_DNA"/>
</dbReference>
<protein>
    <submittedName>
        <fullName evidence="2">Phenylacetic acid degradation protein</fullName>
    </submittedName>
</protein>
<gene>
    <name evidence="2" type="ORF">DKG75_10165</name>
</gene>
<keyword evidence="3" id="KW-1185">Reference proteome</keyword>
<evidence type="ECO:0000313" key="2">
    <source>
        <dbReference type="EMBL" id="PWR22451.1"/>
    </source>
</evidence>
<organism evidence="2 3">
    <name type="scientific">Zavarzinia compransoris</name>
    <dbReference type="NCBI Taxonomy" id="1264899"/>
    <lineage>
        <taxon>Bacteria</taxon>
        <taxon>Pseudomonadati</taxon>
        <taxon>Pseudomonadota</taxon>
        <taxon>Alphaproteobacteria</taxon>
        <taxon>Rhodospirillales</taxon>
        <taxon>Zavarziniaceae</taxon>
        <taxon>Zavarzinia</taxon>
    </lineage>
</organism>
<accession>A0A317E751</accession>
<reference evidence="3" key="1">
    <citation type="submission" date="2018-05" db="EMBL/GenBank/DDBJ databases">
        <title>Zavarzinia sp. HR-AS.</title>
        <authorList>
            <person name="Lee Y."/>
            <person name="Jeon C.O."/>
        </authorList>
    </citation>
    <scope>NUCLEOTIDE SEQUENCE [LARGE SCALE GENOMIC DNA]</scope>
    <source>
        <strain evidence="3">DSM 1231</strain>
    </source>
</reference>
<dbReference type="CDD" id="cd03443">
    <property type="entry name" value="PaaI_thioesterase"/>
    <property type="match status" value="1"/>
</dbReference>
<sequence length="133" mass="13832">MAGRLQAISDLAGFNRWLDLRIAAAAPGTVELHLSWRPEFGQYSGFLHAALVGGLIEAACGFAAAGQAGNVLVSQFAVRCFRPAVAATFVARGRVERLGRQQIFAAATLGALGEDPERLFAAGEAVLVPVAPG</sequence>
<dbReference type="Pfam" id="PF03061">
    <property type="entry name" value="4HBT"/>
    <property type="match status" value="1"/>
</dbReference>
<dbReference type="AlphaFoldDB" id="A0A317E751"/>
<comment type="caution">
    <text evidence="2">The sequence shown here is derived from an EMBL/GenBank/DDBJ whole genome shotgun (WGS) entry which is preliminary data.</text>
</comment>
<evidence type="ECO:0000259" key="1">
    <source>
        <dbReference type="Pfam" id="PF03061"/>
    </source>
</evidence>
<dbReference type="Gene3D" id="3.10.129.10">
    <property type="entry name" value="Hotdog Thioesterase"/>
    <property type="match status" value="1"/>
</dbReference>
<dbReference type="GO" id="GO:0016790">
    <property type="term" value="F:thiolester hydrolase activity"/>
    <property type="evidence" value="ECO:0007669"/>
    <property type="project" value="UniProtKB-ARBA"/>
</dbReference>
<dbReference type="OrthoDB" id="9806185at2"/>
<proteinExistence type="predicted"/>
<dbReference type="InterPro" id="IPR029069">
    <property type="entry name" value="HotDog_dom_sf"/>
</dbReference>
<dbReference type="Proteomes" id="UP000246077">
    <property type="component" value="Unassembled WGS sequence"/>
</dbReference>
<name>A0A317E751_9PROT</name>
<dbReference type="SUPFAM" id="SSF54637">
    <property type="entry name" value="Thioesterase/thiol ester dehydrase-isomerase"/>
    <property type="match status" value="1"/>
</dbReference>
<evidence type="ECO:0000313" key="3">
    <source>
        <dbReference type="Proteomes" id="UP000246077"/>
    </source>
</evidence>
<feature type="domain" description="Thioesterase" evidence="1">
    <location>
        <begin position="45"/>
        <end position="106"/>
    </location>
</feature>
<dbReference type="InterPro" id="IPR006683">
    <property type="entry name" value="Thioestr_dom"/>
</dbReference>